<evidence type="ECO:0000313" key="3">
    <source>
        <dbReference type="EMBL" id="KAK7031369.1"/>
    </source>
</evidence>
<dbReference type="InterPro" id="IPR005062">
    <property type="entry name" value="SAC3/GANP/THP3_conserved"/>
</dbReference>
<name>A0AAW0BWT8_9AGAR</name>
<evidence type="ECO:0000256" key="1">
    <source>
        <dbReference type="SAM" id="MobiDB-lite"/>
    </source>
</evidence>
<reference evidence="3 4" key="1">
    <citation type="journal article" date="2024" name="J Genomics">
        <title>Draft genome sequencing and assembly of Favolaschia claudopus CIRM-BRFM 2984 isolated from oak limbs.</title>
        <authorList>
            <person name="Navarro D."/>
            <person name="Drula E."/>
            <person name="Chaduli D."/>
            <person name="Cazenave R."/>
            <person name="Ahrendt S."/>
            <person name="Wang J."/>
            <person name="Lipzen A."/>
            <person name="Daum C."/>
            <person name="Barry K."/>
            <person name="Grigoriev I.V."/>
            <person name="Favel A."/>
            <person name="Rosso M.N."/>
            <person name="Martin F."/>
        </authorList>
    </citation>
    <scope>NUCLEOTIDE SEQUENCE [LARGE SCALE GENOMIC DNA]</scope>
    <source>
        <strain evidence="3 4">CIRM-BRFM 2984</strain>
    </source>
</reference>
<dbReference type="AlphaFoldDB" id="A0AAW0BWT8"/>
<dbReference type="PROSITE" id="PS50250">
    <property type="entry name" value="PCI"/>
    <property type="match status" value="1"/>
</dbReference>
<organism evidence="3 4">
    <name type="scientific">Favolaschia claudopus</name>
    <dbReference type="NCBI Taxonomy" id="2862362"/>
    <lineage>
        <taxon>Eukaryota</taxon>
        <taxon>Fungi</taxon>
        <taxon>Dikarya</taxon>
        <taxon>Basidiomycota</taxon>
        <taxon>Agaricomycotina</taxon>
        <taxon>Agaricomycetes</taxon>
        <taxon>Agaricomycetidae</taxon>
        <taxon>Agaricales</taxon>
        <taxon>Marasmiineae</taxon>
        <taxon>Mycenaceae</taxon>
        <taxon>Favolaschia</taxon>
    </lineage>
</organism>
<evidence type="ECO:0000259" key="2">
    <source>
        <dbReference type="PROSITE" id="PS50250"/>
    </source>
</evidence>
<keyword evidence="4" id="KW-1185">Reference proteome</keyword>
<sequence>MSAESWPPQLKDWVAKCLGQMTDTNRTEAQAELRQVIADAFAAHTLWTTDWAGVQLKALMPQPTPQFNNTNLKRKNNEHSPATKKVKKALKNNGATPSFDPNDRAALDKRAQRFQREHEIEREKSSTSRLGSLASLKANHSHSHLFANSRSTSPFGQSDDPEADPNVMDWDRYTIVGTSQEIFKDYLRLTTEPKPEQIRPYPILQQTLLELKKRFRERTPYNWICSQFKSLRQDLTVQRIKNEFTVQVYEIHGRIALECGDMVEYNQCQATLKTLYELGIPGRVEEFTAYRILMLLHGRNMSELNLYVGQLTPKQKADPAVLHALQVQRALAMGNYHALFALYSSSPNMGAYIMDHFVARERAKALMVITKAYKSIPLSFIHQELAFDGLEQAREFLADHSAAIFTNPGSPDDQKTLDCKPAGTQLNQIFETKYRKVAIKGAI</sequence>
<gene>
    <name evidence="3" type="ORF">R3P38DRAFT_2923142</name>
</gene>
<dbReference type="GO" id="GO:0005634">
    <property type="term" value="C:nucleus"/>
    <property type="evidence" value="ECO:0007669"/>
    <property type="project" value="TreeGrafter"/>
</dbReference>
<feature type="compositionally biased region" description="Polar residues" evidence="1">
    <location>
        <begin position="146"/>
        <end position="156"/>
    </location>
</feature>
<dbReference type="PANTHER" id="PTHR12436:SF4">
    <property type="entry name" value="LEUKOCYTE RECEPTOR CLUSTER MEMBER 8"/>
    <property type="match status" value="1"/>
</dbReference>
<dbReference type="InterPro" id="IPR000717">
    <property type="entry name" value="PCI_dom"/>
</dbReference>
<comment type="caution">
    <text evidence="3">The sequence shown here is derived from an EMBL/GenBank/DDBJ whole genome shotgun (WGS) entry which is preliminary data.</text>
</comment>
<dbReference type="Pfam" id="PF03399">
    <property type="entry name" value="SAC3_GANP"/>
    <property type="match status" value="1"/>
</dbReference>
<accession>A0AAW0BWT8</accession>
<feature type="region of interest" description="Disordered" evidence="1">
    <location>
        <begin position="67"/>
        <end position="105"/>
    </location>
</feature>
<dbReference type="EMBL" id="JAWWNJ010000024">
    <property type="protein sequence ID" value="KAK7031369.1"/>
    <property type="molecule type" value="Genomic_DNA"/>
</dbReference>
<dbReference type="InterPro" id="IPR045107">
    <property type="entry name" value="SAC3/GANP/THP3"/>
</dbReference>
<feature type="compositionally biased region" description="Basic residues" evidence="1">
    <location>
        <begin position="72"/>
        <end position="90"/>
    </location>
</feature>
<feature type="domain" description="PCI" evidence="2">
    <location>
        <begin position="261"/>
        <end position="435"/>
    </location>
</feature>
<dbReference type="PANTHER" id="PTHR12436">
    <property type="entry name" value="80 KDA MCM3-ASSOCIATED PROTEIN"/>
    <property type="match status" value="1"/>
</dbReference>
<evidence type="ECO:0000313" key="4">
    <source>
        <dbReference type="Proteomes" id="UP001362999"/>
    </source>
</evidence>
<dbReference type="Gene3D" id="1.25.40.990">
    <property type="match status" value="1"/>
</dbReference>
<dbReference type="Proteomes" id="UP001362999">
    <property type="component" value="Unassembled WGS sequence"/>
</dbReference>
<feature type="region of interest" description="Disordered" evidence="1">
    <location>
        <begin position="146"/>
        <end position="167"/>
    </location>
</feature>
<proteinExistence type="predicted"/>
<protein>
    <submittedName>
        <fullName evidence="3">PCI domain-containing protein</fullName>
    </submittedName>
</protein>